<feature type="compositionally biased region" description="Polar residues" evidence="2">
    <location>
        <begin position="1204"/>
        <end position="1219"/>
    </location>
</feature>
<feature type="compositionally biased region" description="Polar residues" evidence="2">
    <location>
        <begin position="426"/>
        <end position="444"/>
    </location>
</feature>
<feature type="compositionally biased region" description="Low complexity" evidence="2">
    <location>
        <begin position="25"/>
        <end position="34"/>
    </location>
</feature>
<gene>
    <name evidence="3" type="ORF">DdX_11722</name>
</gene>
<sequence>MPKKEKDKKEASEKEKKSQKREAILPGEGLPGLKPGDHLPGLGAQETSKRDKEDKRDKKDKKDGSVSPKPPAGPPTSPGLSAKVKKEGSVSPKPSRPPSVTLMTTSMPGPERPGRPSSTQVTDDSQRPSTSSAFSLAMVRSTPEGKSSILKSPEGKSSPGQVRLLRPTPSGLSHTSESKPTVSRTIISEAQLGTGRRTPAVIRTASPALEGDEDPISIEQQFYYLRLMAKPGSKPEPIKMKFVRWAPPQDKQMSVDDEGTLESQAMRVVRTIGQAFEVCHKLNQEQMQEKQQLEEGEPIKSNSIAEEGEDDIQRQDTVEGDAEGSRSSSPAQPPPPGMSRNRQSVYVPRKYSSDVSSQGTAIEQTQGGAIAAAIVAAAAAGVPLSTGAAAQMQSQANQNPNPNPIPVPASQTLPSSSGVPAMPMPTSGSVSGASGNPGPSTSQPMGVGTHTLPHSHTWNLASPSNYPQPGQFGPQIGPFPSMQSLDVAAANAQPGYPIYPLAPMSLPGSASMPYGLSSPVVVSPYATLQLPSAAGSGNAEQQGDVAAALQLSRTLDQYNQQLIRSQLDQAQQSAQVASCQVQLLRDQLTSETTARLEAQSRTHQLLNTNRELLEQVSALVNRLQSLELKLTSDIQLIHTQNQPQAYQSSTLPAGTRQAPYPPASTAATTSAATLPLGFMDAKLPGPAPINPQRPYQVQTLADLRGGSVPPVDQSSQQPSTSAFTQNRRTPTSGAKKSRRFQDDSGVRTEPDSATEDTTDYSSSDAYEKTSGGLLVKRSAGASNVPSTSAQQPAAMPHYDVLLSNPQVMHNLPSYFHASIQPFMQPPPPLTSTSVLSSVSQPQPLVATPLIPSTRRTSTQVELPRRHHRESPPRESRDYRPETQTAPRREEYQPPLPPSVPLGGVASTSEKHGVMGSSPPSRQQSPKKALRRFSLQPNQRLPDDEGEEERHHSKSKKSLGGVFKEKDVGFSRMSFNTRLNNPGKKPDHHLISVPPPTSTTIQETPEEDYPPGFSRDRRRSKDSPIRRRSLGAGQARTSISGSSGSPARGMEEMSEKQRRKEAIAATAAATGGIVPRAPASSSLATAMYPPIKRAMQPVTSKASPESVKRGGFRALSIEDPSLDEPLIILAPTHQIATSQHQPVVLSASELAAIAAASSQGQRGSMSHGPRGSITSSSHHHHQPNLERVLRSSQQGSPQQSGSPPTVKTSGVQIGNANYFGSPNRRKVTEIHMNPVDAMGNTYVHKPGMSIDSSALLNNNNRIVLPDPDSVKGRTLQAMDAKKLSDPALLARLTGQYYGNQSGGGGKDSEGNILPNGVP</sequence>
<dbReference type="Gene3D" id="2.30.29.30">
    <property type="entry name" value="Pleckstrin-homology domain (PH domain)/Phosphotyrosine-binding domain (PTB)"/>
    <property type="match status" value="1"/>
</dbReference>
<feature type="compositionally biased region" description="Basic and acidic residues" evidence="2">
    <location>
        <begin position="1048"/>
        <end position="1060"/>
    </location>
</feature>
<feature type="compositionally biased region" description="Basic and acidic residues" evidence="2">
    <location>
        <begin position="47"/>
        <end position="64"/>
    </location>
</feature>
<feature type="region of interest" description="Disordered" evidence="2">
    <location>
        <begin position="845"/>
        <end position="1060"/>
    </location>
</feature>
<feature type="compositionally biased region" description="Pro residues" evidence="2">
    <location>
        <begin position="68"/>
        <end position="77"/>
    </location>
</feature>
<feature type="compositionally biased region" description="Polar residues" evidence="2">
    <location>
        <begin position="452"/>
        <end position="465"/>
    </location>
</feature>
<reference evidence="3" key="1">
    <citation type="submission" date="2022-01" db="EMBL/GenBank/DDBJ databases">
        <title>Genome Sequence Resource for Two Populations of Ditylenchus destructor, the Migratory Endoparasitic Phytonematode.</title>
        <authorList>
            <person name="Zhang H."/>
            <person name="Lin R."/>
            <person name="Xie B."/>
        </authorList>
    </citation>
    <scope>NUCLEOTIDE SEQUENCE</scope>
    <source>
        <strain evidence="3">BazhouSP</strain>
    </source>
</reference>
<evidence type="ECO:0000313" key="3">
    <source>
        <dbReference type="EMBL" id="KAI1708646.1"/>
    </source>
</evidence>
<feature type="region of interest" description="Disordered" evidence="2">
    <location>
        <begin position="1296"/>
        <end position="1317"/>
    </location>
</feature>
<feature type="region of interest" description="Disordered" evidence="2">
    <location>
        <begin position="1155"/>
        <end position="1224"/>
    </location>
</feature>
<feature type="region of interest" description="Disordered" evidence="2">
    <location>
        <begin position="391"/>
        <end position="466"/>
    </location>
</feature>
<feature type="compositionally biased region" description="Polar residues" evidence="2">
    <location>
        <begin position="116"/>
        <end position="134"/>
    </location>
</feature>
<keyword evidence="1" id="KW-0175">Coiled coil</keyword>
<protein>
    <submittedName>
        <fullName evidence="3">Dystrophin-like protein 1</fullName>
    </submittedName>
</protein>
<accession>A0AAD4N056</accession>
<dbReference type="Proteomes" id="UP001201812">
    <property type="component" value="Unassembled WGS sequence"/>
</dbReference>
<feature type="compositionally biased region" description="Basic and acidic residues" evidence="2">
    <location>
        <begin position="1"/>
        <end position="23"/>
    </location>
</feature>
<dbReference type="InterPro" id="IPR011993">
    <property type="entry name" value="PH-like_dom_sf"/>
</dbReference>
<evidence type="ECO:0000256" key="1">
    <source>
        <dbReference type="SAM" id="Coils"/>
    </source>
</evidence>
<organism evidence="3 4">
    <name type="scientific">Ditylenchus destructor</name>
    <dbReference type="NCBI Taxonomy" id="166010"/>
    <lineage>
        <taxon>Eukaryota</taxon>
        <taxon>Metazoa</taxon>
        <taxon>Ecdysozoa</taxon>
        <taxon>Nematoda</taxon>
        <taxon>Chromadorea</taxon>
        <taxon>Rhabditida</taxon>
        <taxon>Tylenchina</taxon>
        <taxon>Tylenchomorpha</taxon>
        <taxon>Sphaerularioidea</taxon>
        <taxon>Anguinidae</taxon>
        <taxon>Anguininae</taxon>
        <taxon>Ditylenchus</taxon>
    </lineage>
</organism>
<keyword evidence="4" id="KW-1185">Reference proteome</keyword>
<evidence type="ECO:0000256" key="2">
    <source>
        <dbReference type="SAM" id="MobiDB-lite"/>
    </source>
</evidence>
<feature type="compositionally biased region" description="Low complexity" evidence="2">
    <location>
        <begin position="916"/>
        <end position="925"/>
    </location>
</feature>
<feature type="compositionally biased region" description="Basic and acidic residues" evidence="2">
    <location>
        <begin position="739"/>
        <end position="750"/>
    </location>
</feature>
<feature type="region of interest" description="Disordered" evidence="2">
    <location>
        <begin position="704"/>
        <end position="769"/>
    </location>
</feature>
<feature type="compositionally biased region" description="Polar residues" evidence="2">
    <location>
        <begin position="170"/>
        <end position="188"/>
    </location>
</feature>
<feature type="compositionally biased region" description="Low complexity" evidence="2">
    <location>
        <begin position="391"/>
        <end position="400"/>
    </location>
</feature>
<comment type="caution">
    <text evidence="3">The sequence shown here is derived from an EMBL/GenBank/DDBJ whole genome shotgun (WGS) entry which is preliminary data.</text>
</comment>
<dbReference type="EMBL" id="JAKKPZ010000034">
    <property type="protein sequence ID" value="KAI1708646.1"/>
    <property type="molecule type" value="Genomic_DNA"/>
</dbReference>
<evidence type="ECO:0000313" key="4">
    <source>
        <dbReference type="Proteomes" id="UP001201812"/>
    </source>
</evidence>
<feature type="compositionally biased region" description="Polar residues" evidence="2">
    <location>
        <begin position="1034"/>
        <end position="1044"/>
    </location>
</feature>
<feature type="region of interest" description="Disordered" evidence="2">
    <location>
        <begin position="287"/>
        <end position="352"/>
    </location>
</feature>
<feature type="coiled-coil region" evidence="1">
    <location>
        <begin position="567"/>
        <end position="629"/>
    </location>
</feature>
<feature type="compositionally biased region" description="Polar residues" evidence="2">
    <location>
        <begin position="712"/>
        <end position="734"/>
    </location>
</feature>
<feature type="region of interest" description="Disordered" evidence="2">
    <location>
        <begin position="1"/>
        <end position="192"/>
    </location>
</feature>
<feature type="compositionally biased region" description="Low complexity" evidence="2">
    <location>
        <begin position="1190"/>
        <end position="1203"/>
    </location>
</feature>
<feature type="region of interest" description="Disordered" evidence="2">
    <location>
        <begin position="645"/>
        <end position="668"/>
    </location>
</feature>
<feature type="compositionally biased region" description="Basic and acidic residues" evidence="2">
    <location>
        <begin position="869"/>
        <end position="891"/>
    </location>
</feature>
<proteinExistence type="predicted"/>
<name>A0AAD4N056_9BILA</name>